<keyword evidence="3" id="KW-0813">Transport</keyword>
<dbReference type="EMBL" id="AYSO01000015">
    <property type="protein sequence ID" value="KIE47016.1"/>
    <property type="molecule type" value="Genomic_DNA"/>
</dbReference>
<keyword evidence="7 8" id="KW-0472">Membrane</keyword>
<feature type="transmembrane region" description="Helical" evidence="8">
    <location>
        <begin position="176"/>
        <end position="195"/>
    </location>
</feature>
<name>A0A0C1R9A8_9CLOT</name>
<dbReference type="InterPro" id="IPR002781">
    <property type="entry name" value="TM_pro_TauE-like"/>
</dbReference>
<gene>
    <name evidence="9" type="ORF">U732_1346</name>
</gene>
<evidence type="ECO:0000256" key="2">
    <source>
        <dbReference type="ARBA" id="ARBA00009142"/>
    </source>
</evidence>
<dbReference type="RefSeq" id="WP_039632273.1">
    <property type="nucleotide sequence ID" value="NZ_AYSO01000015.1"/>
</dbReference>
<evidence type="ECO:0000256" key="4">
    <source>
        <dbReference type="ARBA" id="ARBA00022475"/>
    </source>
</evidence>
<keyword evidence="6 8" id="KW-1133">Transmembrane helix</keyword>
<dbReference type="Proteomes" id="UP000031366">
    <property type="component" value="Unassembled WGS sequence"/>
</dbReference>
<dbReference type="PANTHER" id="PTHR30269:SF0">
    <property type="entry name" value="MEMBRANE TRANSPORTER PROTEIN YFCA-RELATED"/>
    <property type="match status" value="1"/>
</dbReference>
<dbReference type="STRING" id="29341.RSJ17_13500"/>
<feature type="transmembrane region" description="Helical" evidence="8">
    <location>
        <begin position="72"/>
        <end position="91"/>
    </location>
</feature>
<evidence type="ECO:0000256" key="6">
    <source>
        <dbReference type="ARBA" id="ARBA00022989"/>
    </source>
</evidence>
<feature type="transmembrane region" description="Helical" evidence="8">
    <location>
        <begin position="229"/>
        <end position="247"/>
    </location>
</feature>
<protein>
    <recommendedName>
        <fullName evidence="8">Probable membrane transporter protein</fullName>
    </recommendedName>
</protein>
<dbReference type="OrthoDB" id="554695at2"/>
<evidence type="ECO:0000256" key="7">
    <source>
        <dbReference type="ARBA" id="ARBA00023136"/>
    </source>
</evidence>
<accession>A0A0C1R9A8</accession>
<evidence type="ECO:0000256" key="5">
    <source>
        <dbReference type="ARBA" id="ARBA00022692"/>
    </source>
</evidence>
<comment type="similarity">
    <text evidence="2 8">Belongs to the 4-toluene sulfonate uptake permease (TSUP) (TC 2.A.102) family.</text>
</comment>
<keyword evidence="4 8" id="KW-1003">Cell membrane</keyword>
<keyword evidence="10" id="KW-1185">Reference proteome</keyword>
<comment type="subcellular location">
    <subcellularLocation>
        <location evidence="1 8">Cell membrane</location>
        <topology evidence="1 8">Multi-pass membrane protein</topology>
    </subcellularLocation>
</comment>
<comment type="caution">
    <text evidence="9">The sequence shown here is derived from an EMBL/GenBank/DDBJ whole genome shotgun (WGS) entry which is preliminary data.</text>
</comment>
<dbReference type="GO" id="GO:0005886">
    <property type="term" value="C:plasma membrane"/>
    <property type="evidence" value="ECO:0007669"/>
    <property type="project" value="UniProtKB-SubCell"/>
</dbReference>
<evidence type="ECO:0000313" key="10">
    <source>
        <dbReference type="Proteomes" id="UP000031366"/>
    </source>
</evidence>
<evidence type="ECO:0000256" key="3">
    <source>
        <dbReference type="ARBA" id="ARBA00022448"/>
    </source>
</evidence>
<keyword evidence="5 8" id="KW-0812">Transmembrane</keyword>
<sequence length="250" mass="26649">MLAKLIFLSIACFAAAFIDAIAGGGGLISLPAYLMAGVSPHLSLGTNKFTATTGSFTSACKFSKSGFVNFKLLKFLIPFTLVGSVLGVRTVLLIDQEFLYPLVLALVLGIGIYTLFSKDIGSEDNFSGLTKKNILIGMCFAFSLGFYDGFFGPGTGSFLVFGMIKIYKFDFLHASANSKCLNFVSNISALITFAINNSIDYKIGLVVAIFMVLGAEAGTKLAINKGSKIIKPIFVAMSLAVAIKMLFNLL</sequence>
<dbReference type="Pfam" id="PF01925">
    <property type="entry name" value="TauE"/>
    <property type="match status" value="1"/>
</dbReference>
<evidence type="ECO:0000256" key="8">
    <source>
        <dbReference type="RuleBase" id="RU363041"/>
    </source>
</evidence>
<evidence type="ECO:0000256" key="1">
    <source>
        <dbReference type="ARBA" id="ARBA00004651"/>
    </source>
</evidence>
<dbReference type="InterPro" id="IPR052017">
    <property type="entry name" value="TSUP"/>
</dbReference>
<reference evidence="9 10" key="1">
    <citation type="journal article" date="2015" name="Infect. Genet. Evol.">
        <title>Genomic sequences of six botulinum neurotoxin-producing strains representing three clostridial species illustrate the mobility and diversity of botulinum neurotoxin genes.</title>
        <authorList>
            <person name="Smith T.J."/>
            <person name="Hill K.K."/>
            <person name="Xie G."/>
            <person name="Foley B.T."/>
            <person name="Williamson C.H."/>
            <person name="Foster J.T."/>
            <person name="Johnson S.L."/>
            <person name="Chertkov O."/>
            <person name="Teshima H."/>
            <person name="Gibbons H.S."/>
            <person name="Johnsky L.A."/>
            <person name="Karavis M.A."/>
            <person name="Smith L.A."/>
        </authorList>
    </citation>
    <scope>NUCLEOTIDE SEQUENCE [LARGE SCALE GENOMIC DNA]</scope>
    <source>
        <strain evidence="9 10">CDC 2741</strain>
    </source>
</reference>
<proteinExistence type="inferred from homology"/>
<dbReference type="AlphaFoldDB" id="A0A0C1R9A8"/>
<dbReference type="PANTHER" id="PTHR30269">
    <property type="entry name" value="TRANSMEMBRANE PROTEIN YFCA"/>
    <property type="match status" value="1"/>
</dbReference>
<evidence type="ECO:0000313" key="9">
    <source>
        <dbReference type="EMBL" id="KIE47016.1"/>
    </source>
</evidence>
<organism evidence="9 10">
    <name type="scientific">Clostridium argentinense CDC 2741</name>
    <dbReference type="NCBI Taxonomy" id="1418104"/>
    <lineage>
        <taxon>Bacteria</taxon>
        <taxon>Bacillati</taxon>
        <taxon>Bacillota</taxon>
        <taxon>Clostridia</taxon>
        <taxon>Eubacteriales</taxon>
        <taxon>Clostridiaceae</taxon>
        <taxon>Clostridium</taxon>
    </lineage>
</organism>
<feature type="transmembrane region" description="Helical" evidence="8">
    <location>
        <begin position="98"/>
        <end position="115"/>
    </location>
</feature>
<feature type="transmembrane region" description="Helical" evidence="8">
    <location>
        <begin position="135"/>
        <end position="164"/>
    </location>
</feature>